<keyword evidence="2 5" id="KW-0547">Nucleotide-binding</keyword>
<dbReference type="InterPro" id="IPR003135">
    <property type="entry name" value="ATP-grasp_carboxylate-amine"/>
</dbReference>
<comment type="caution">
    <text evidence="8">The sequence shown here is derived from an EMBL/GenBank/DDBJ whole genome shotgun (WGS) entry which is preliminary data.</text>
</comment>
<reference evidence="8" key="1">
    <citation type="submission" date="2020-06" db="EMBL/GenBank/DDBJ databases">
        <title>Stable isotope informed genome-resolved metagenomics uncovers potential trophic interactions in rhizosphere soil.</title>
        <authorList>
            <person name="Starr E.P."/>
            <person name="Shi S."/>
            <person name="Blazewicz S.J."/>
            <person name="Koch B.J."/>
            <person name="Probst A.J."/>
            <person name="Hungate B.A."/>
            <person name="Pett-Ridge J."/>
            <person name="Firestone M.K."/>
            <person name="Banfield J.F."/>
        </authorList>
    </citation>
    <scope>NUCLEOTIDE SEQUENCE</scope>
    <source>
        <strain evidence="8">YM_69_17</strain>
    </source>
</reference>
<dbReference type="InterPro" id="IPR013815">
    <property type="entry name" value="ATP_grasp_subdomain_1"/>
</dbReference>
<dbReference type="Gene3D" id="3.30.1490.20">
    <property type="entry name" value="ATP-grasp fold, A domain"/>
    <property type="match status" value="1"/>
</dbReference>
<feature type="binding site" evidence="5">
    <location>
        <position position="155"/>
    </location>
    <ligand>
        <name>ATP</name>
        <dbReference type="ChEBI" id="CHEBI:30616"/>
    </ligand>
</feature>
<dbReference type="NCBIfam" id="TIGR01161">
    <property type="entry name" value="purK"/>
    <property type="match status" value="1"/>
</dbReference>
<sequence>MSSTVSPLPSGPLPPGSVIGMLGGGQLGRMTALAAARLGYRIHVLCPDPDSPCAQVTDRSTLSSYTDHAALDAFAAQVDVVTYEFENIPYETVLHLAARVPVRPGPDGLAVCQDRVSEKDFCNRHGIGTAPWRAVGSAEELTAAVAAIGTPSVLKTRREGYDGKGQAVIRDPADATAAWEKLGGRPAILEGFVDFARELSVIAARGVDGSVVCYPAVENRHRDHILSETIAPAPGLAPQRAAEAEEIARTLVTALDMVGLLAVELFEARDGGLLVNELAPRPHNSGHWTQDACTCDQFEQLVRAVCGLPLGSTERHSDAVMQNLIGDDVLRWPEFLAEPGARLHLYGKGAPRPGRKMGHVNRLVPKG</sequence>
<comment type="function">
    <text evidence="6">Catalyzes the ATP-dependent conversion of 5-aminoimidazole ribonucleotide (AIR) and HCO(3)- to N5-carboxyaminoimidazole ribonucleotide (N5-CAIR).</text>
</comment>
<dbReference type="GO" id="GO:0005524">
    <property type="term" value="F:ATP binding"/>
    <property type="evidence" value="ECO:0007669"/>
    <property type="project" value="UniProtKB-UniRule"/>
</dbReference>
<dbReference type="GO" id="GO:0046872">
    <property type="term" value="F:metal ion binding"/>
    <property type="evidence" value="ECO:0007669"/>
    <property type="project" value="InterPro"/>
</dbReference>
<feature type="binding site" evidence="5">
    <location>
        <begin position="276"/>
        <end position="277"/>
    </location>
    <ligand>
        <name>ATP</name>
        <dbReference type="ChEBI" id="CHEBI:30616"/>
    </ligand>
</feature>
<comment type="similarity">
    <text evidence="5 6">Belongs to the PurK/PurT family.</text>
</comment>
<evidence type="ECO:0000256" key="5">
    <source>
        <dbReference type="HAMAP-Rule" id="MF_01928"/>
    </source>
</evidence>
<comment type="catalytic activity">
    <reaction evidence="5 6">
        <text>5-amino-1-(5-phospho-beta-D-ribosyl)imidazole + hydrogencarbonate + ATP = 5-carboxyamino-1-(5-phospho-D-ribosyl)imidazole + ADP + phosphate + 2 H(+)</text>
        <dbReference type="Rhea" id="RHEA:19317"/>
        <dbReference type="ChEBI" id="CHEBI:15378"/>
        <dbReference type="ChEBI" id="CHEBI:17544"/>
        <dbReference type="ChEBI" id="CHEBI:30616"/>
        <dbReference type="ChEBI" id="CHEBI:43474"/>
        <dbReference type="ChEBI" id="CHEBI:58730"/>
        <dbReference type="ChEBI" id="CHEBI:137981"/>
        <dbReference type="ChEBI" id="CHEBI:456216"/>
        <dbReference type="EC" id="6.3.4.18"/>
    </reaction>
</comment>
<feature type="binding site" evidence="5">
    <location>
        <position position="115"/>
    </location>
    <ligand>
        <name>ATP</name>
        <dbReference type="ChEBI" id="CHEBI:30616"/>
    </ligand>
</feature>
<dbReference type="SUPFAM" id="SSF51246">
    <property type="entry name" value="Rudiment single hybrid motif"/>
    <property type="match status" value="1"/>
</dbReference>
<comment type="subunit">
    <text evidence="5 6">Homodimer.</text>
</comment>
<keyword evidence="1 5" id="KW-0436">Ligase</keyword>
<dbReference type="GO" id="GO:0004638">
    <property type="term" value="F:phosphoribosylaminoimidazole carboxylase activity"/>
    <property type="evidence" value="ECO:0007669"/>
    <property type="project" value="InterPro"/>
</dbReference>
<evidence type="ECO:0000256" key="2">
    <source>
        <dbReference type="ARBA" id="ARBA00022741"/>
    </source>
</evidence>
<dbReference type="InterPro" id="IPR016185">
    <property type="entry name" value="PreATP-grasp_dom_sf"/>
</dbReference>
<keyword evidence="3 5" id="KW-0658">Purine biosynthesis</keyword>
<dbReference type="InterPro" id="IPR011054">
    <property type="entry name" value="Rudment_hybrid_motif"/>
</dbReference>
<evidence type="ECO:0000313" key="8">
    <source>
        <dbReference type="EMBL" id="MBW8728030.1"/>
    </source>
</evidence>
<dbReference type="NCBIfam" id="NF004676">
    <property type="entry name" value="PRK06019.1-2"/>
    <property type="match status" value="1"/>
</dbReference>
<feature type="binding site" evidence="5">
    <location>
        <begin position="190"/>
        <end position="193"/>
    </location>
    <ligand>
        <name>ATP</name>
        <dbReference type="ChEBI" id="CHEBI:30616"/>
    </ligand>
</feature>
<dbReference type="InterPro" id="IPR005875">
    <property type="entry name" value="PurK"/>
</dbReference>
<dbReference type="SUPFAM" id="SSF56059">
    <property type="entry name" value="Glutathione synthetase ATP-binding domain-like"/>
    <property type="match status" value="1"/>
</dbReference>
<feature type="binding site" evidence="5">
    <location>
        <position position="198"/>
    </location>
    <ligand>
        <name>ATP</name>
        <dbReference type="ChEBI" id="CHEBI:30616"/>
    </ligand>
</feature>
<dbReference type="EMBL" id="JAEKLZ010000340">
    <property type="protein sequence ID" value="MBW8728030.1"/>
    <property type="molecule type" value="Genomic_DNA"/>
</dbReference>
<dbReference type="PANTHER" id="PTHR11609">
    <property type="entry name" value="PURINE BIOSYNTHESIS PROTEIN 6/7, PUR6/7"/>
    <property type="match status" value="1"/>
</dbReference>
<dbReference type="PROSITE" id="PS50975">
    <property type="entry name" value="ATP_GRASP"/>
    <property type="match status" value="1"/>
</dbReference>
<dbReference type="GO" id="GO:0005829">
    <property type="term" value="C:cytosol"/>
    <property type="evidence" value="ECO:0007669"/>
    <property type="project" value="TreeGrafter"/>
</dbReference>
<feature type="binding site" evidence="5">
    <location>
        <begin position="160"/>
        <end position="166"/>
    </location>
    <ligand>
        <name>ATP</name>
        <dbReference type="ChEBI" id="CHEBI:30616"/>
    </ligand>
</feature>
<dbReference type="Proteomes" id="UP000700706">
    <property type="component" value="Unassembled WGS sequence"/>
</dbReference>
<accession>A0A952KH32</accession>
<evidence type="ECO:0000256" key="1">
    <source>
        <dbReference type="ARBA" id="ARBA00022598"/>
    </source>
</evidence>
<dbReference type="FunFam" id="3.40.50.20:FF:000016">
    <property type="entry name" value="N5-carboxyaminoimidazole ribonucleotide synthase"/>
    <property type="match status" value="1"/>
</dbReference>
<comment type="pathway">
    <text evidence="5 6">Purine metabolism; IMP biosynthesis via de novo pathway; 5-amino-1-(5-phospho-D-ribosyl)imidazole-4-carboxylate from 5-amino-1-(5-phospho-D-ribosyl)imidazole (N5-CAIR route): step 1/2.</text>
</comment>
<dbReference type="FunFam" id="3.30.470.20:FF:000029">
    <property type="entry name" value="N5-carboxyaminoimidazole ribonucleotide synthase"/>
    <property type="match status" value="1"/>
</dbReference>
<dbReference type="FunFam" id="3.30.1490.20:FF:000015">
    <property type="entry name" value="N5-carboxyaminoimidazole ribonucleotide synthase"/>
    <property type="match status" value="1"/>
</dbReference>
<evidence type="ECO:0000256" key="6">
    <source>
        <dbReference type="RuleBase" id="RU361200"/>
    </source>
</evidence>
<dbReference type="Pfam" id="PF17769">
    <property type="entry name" value="PurK_C"/>
    <property type="match status" value="1"/>
</dbReference>
<evidence type="ECO:0000256" key="3">
    <source>
        <dbReference type="ARBA" id="ARBA00022755"/>
    </source>
</evidence>
<comment type="function">
    <text evidence="5">Catalyzes the ATP-dependent conversion of 5-aminoimidazole ribonucleotide (AIR) and HCO(3)(-) to N5-carboxyaminoimidazole ribonucleotide (N5-CAIR).</text>
</comment>
<feature type="domain" description="ATP-grasp" evidence="7">
    <location>
        <begin position="119"/>
        <end position="306"/>
    </location>
</feature>
<dbReference type="HAMAP" id="MF_01928">
    <property type="entry name" value="PurK"/>
    <property type="match status" value="1"/>
</dbReference>
<proteinExistence type="inferred from homology"/>
<evidence type="ECO:0000259" key="7">
    <source>
        <dbReference type="PROSITE" id="PS50975"/>
    </source>
</evidence>
<feature type="binding site" evidence="5">
    <location>
        <position position="221"/>
    </location>
    <ligand>
        <name>ATP</name>
        <dbReference type="ChEBI" id="CHEBI:30616"/>
    </ligand>
</feature>
<dbReference type="SUPFAM" id="SSF52440">
    <property type="entry name" value="PreATP-grasp domain"/>
    <property type="match status" value="1"/>
</dbReference>
<dbReference type="InterPro" id="IPR054350">
    <property type="entry name" value="PurT/PurK_preATP-grasp"/>
</dbReference>
<evidence type="ECO:0000313" key="9">
    <source>
        <dbReference type="Proteomes" id="UP000700706"/>
    </source>
</evidence>
<keyword evidence="4 5" id="KW-0067">ATP-binding</keyword>
<dbReference type="EC" id="6.3.4.18" evidence="5 6"/>
<dbReference type="NCBIfam" id="NF004675">
    <property type="entry name" value="PRK06019.1-1"/>
    <property type="match status" value="1"/>
</dbReference>
<dbReference type="GO" id="GO:0034028">
    <property type="term" value="F:5-(carboxyamino)imidazole ribonucleotide synthase activity"/>
    <property type="evidence" value="ECO:0007669"/>
    <property type="project" value="UniProtKB-UniRule"/>
</dbReference>
<dbReference type="Gene3D" id="3.30.470.20">
    <property type="entry name" value="ATP-grasp fold, B domain"/>
    <property type="match status" value="1"/>
</dbReference>
<dbReference type="AlphaFoldDB" id="A0A952KH32"/>
<dbReference type="Gene3D" id="3.40.50.20">
    <property type="match status" value="1"/>
</dbReference>
<organism evidence="8 9">
    <name type="scientific">Inquilinus limosus</name>
    <dbReference type="NCBI Taxonomy" id="171674"/>
    <lineage>
        <taxon>Bacteria</taxon>
        <taxon>Pseudomonadati</taxon>
        <taxon>Pseudomonadota</taxon>
        <taxon>Alphaproteobacteria</taxon>
        <taxon>Rhodospirillales</taxon>
        <taxon>Rhodospirillaceae</taxon>
        <taxon>Inquilinus</taxon>
    </lineage>
</organism>
<dbReference type="InterPro" id="IPR040686">
    <property type="entry name" value="PurK_C"/>
</dbReference>
<name>A0A952KH32_9PROT</name>
<protein>
    <recommendedName>
        <fullName evidence="5 6">N5-carboxyaminoimidazole ribonucleotide synthase</fullName>
        <shortName evidence="5 6">N5-CAIR synthase</shortName>
        <ecNumber evidence="5 6">6.3.4.18</ecNumber>
    </recommendedName>
    <alternativeName>
        <fullName evidence="5 6">5-(carboxyamino)imidazole ribonucleotide synthetase</fullName>
    </alternativeName>
</protein>
<evidence type="ECO:0000256" key="4">
    <source>
        <dbReference type="ARBA" id="ARBA00022840"/>
    </source>
</evidence>
<dbReference type="PANTHER" id="PTHR11609:SF5">
    <property type="entry name" value="PHOSPHORIBOSYLAMINOIMIDAZOLE CARBOXYLASE"/>
    <property type="match status" value="1"/>
</dbReference>
<gene>
    <name evidence="5 6" type="primary">purK</name>
    <name evidence="8" type="ORF">JF625_23160</name>
</gene>
<dbReference type="GO" id="GO:0006189">
    <property type="term" value="P:'de novo' IMP biosynthetic process"/>
    <property type="evidence" value="ECO:0007669"/>
    <property type="project" value="UniProtKB-UniRule"/>
</dbReference>
<dbReference type="Pfam" id="PF02222">
    <property type="entry name" value="ATP-grasp"/>
    <property type="match status" value="1"/>
</dbReference>
<dbReference type="InterPro" id="IPR011761">
    <property type="entry name" value="ATP-grasp"/>
</dbReference>
<dbReference type="NCBIfam" id="NF004680">
    <property type="entry name" value="PRK06019.1-6"/>
    <property type="match status" value="1"/>
</dbReference>
<dbReference type="NCBIfam" id="NF004679">
    <property type="entry name" value="PRK06019.1-5"/>
    <property type="match status" value="1"/>
</dbReference>
<dbReference type="Pfam" id="PF22660">
    <property type="entry name" value="RS_preATP-grasp-like"/>
    <property type="match status" value="1"/>
</dbReference>